<reference evidence="2" key="2">
    <citation type="submission" date="2022-06" db="UniProtKB">
        <authorList>
            <consortium name="EnsemblMetazoa"/>
        </authorList>
    </citation>
    <scope>IDENTIFICATION</scope>
    <source>
        <strain evidence="2">DF5081</strain>
    </source>
</reference>
<reference evidence="3" key="1">
    <citation type="submission" date="2010-08" db="EMBL/GenBank/DDBJ databases">
        <authorList>
            <consortium name="Caenorhabditis japonica Sequencing Consortium"/>
            <person name="Wilson R.K."/>
        </authorList>
    </citation>
    <scope>NUCLEOTIDE SEQUENCE [LARGE SCALE GENOMIC DNA]</scope>
    <source>
        <strain evidence="3">DF5081</strain>
    </source>
</reference>
<dbReference type="AlphaFoldDB" id="A0A8R1IUK9"/>
<proteinExistence type="predicted"/>
<name>A0A8R1IUK9_CAEJA</name>
<dbReference type="Proteomes" id="UP000005237">
    <property type="component" value="Unassembled WGS sequence"/>
</dbReference>
<evidence type="ECO:0000256" key="1">
    <source>
        <dbReference type="SAM" id="Phobius"/>
    </source>
</evidence>
<protein>
    <submittedName>
        <fullName evidence="2">Uncharacterized protein</fullName>
    </submittedName>
</protein>
<dbReference type="EnsemblMetazoa" id="CJA42030.1">
    <property type="protein sequence ID" value="CJA42030.1"/>
    <property type="gene ID" value="WBGene00217878"/>
</dbReference>
<keyword evidence="1" id="KW-1133">Transmembrane helix</keyword>
<keyword evidence="1" id="KW-0472">Membrane</keyword>
<evidence type="ECO:0000313" key="2">
    <source>
        <dbReference type="EnsemblMetazoa" id="CJA42030.1"/>
    </source>
</evidence>
<organism evidence="2 3">
    <name type="scientific">Caenorhabditis japonica</name>
    <dbReference type="NCBI Taxonomy" id="281687"/>
    <lineage>
        <taxon>Eukaryota</taxon>
        <taxon>Metazoa</taxon>
        <taxon>Ecdysozoa</taxon>
        <taxon>Nematoda</taxon>
        <taxon>Chromadorea</taxon>
        <taxon>Rhabditida</taxon>
        <taxon>Rhabditina</taxon>
        <taxon>Rhabditomorpha</taxon>
        <taxon>Rhabditoidea</taxon>
        <taxon>Rhabditidae</taxon>
        <taxon>Peloderinae</taxon>
        <taxon>Caenorhabditis</taxon>
    </lineage>
</organism>
<accession>A0A8R1IUK9</accession>
<keyword evidence="3" id="KW-1185">Reference proteome</keyword>
<keyword evidence="1" id="KW-0812">Transmembrane</keyword>
<evidence type="ECO:0000313" key="3">
    <source>
        <dbReference type="Proteomes" id="UP000005237"/>
    </source>
</evidence>
<sequence>MPRPVSEEEDISTSRRRAIAGFDFNNRMLDIIIAPPNQPTAAAVFCSIFLCPIVLFCVWHTWHQRAVAHESLVAGRNKTKSVFAAYHNLFDRDFFANA</sequence>
<feature type="transmembrane region" description="Helical" evidence="1">
    <location>
        <begin position="41"/>
        <end position="62"/>
    </location>
</feature>